<proteinExistence type="predicted"/>
<organism evidence="3 4">
    <name type="scientific">Ligilactobacillus pabuli</name>
    <dbReference type="NCBI Taxonomy" id="2886039"/>
    <lineage>
        <taxon>Bacteria</taxon>
        <taxon>Bacillati</taxon>
        <taxon>Bacillota</taxon>
        <taxon>Bacilli</taxon>
        <taxon>Lactobacillales</taxon>
        <taxon>Lactobacillaceae</taxon>
        <taxon>Ligilactobacillus</taxon>
    </lineage>
</organism>
<dbReference type="SUPFAM" id="SSF55073">
    <property type="entry name" value="Nucleotide cyclase"/>
    <property type="match status" value="1"/>
</dbReference>
<reference evidence="3" key="1">
    <citation type="journal article" date="2022" name="Int. J. Syst. Evol. Microbiol.">
        <title>A novel species of lactic acid bacteria, Ligilactobacillus pabuli sp. nov., isolated from alfalfa silage.</title>
        <authorList>
            <person name="Tohno M."/>
            <person name="Tanizawa Y."/>
            <person name="Sawada H."/>
            <person name="Sakamoto M."/>
            <person name="Ohkuma M."/>
            <person name="Kobayashi H."/>
        </authorList>
    </citation>
    <scope>NUCLEOTIDE SEQUENCE</scope>
    <source>
        <strain evidence="3">AF129</strain>
    </source>
</reference>
<evidence type="ECO:0000256" key="1">
    <source>
        <dbReference type="SAM" id="Phobius"/>
    </source>
</evidence>
<evidence type="ECO:0000313" key="4">
    <source>
        <dbReference type="Proteomes" id="UP001055149"/>
    </source>
</evidence>
<dbReference type="PANTHER" id="PTHR45138:SF9">
    <property type="entry name" value="DIGUANYLATE CYCLASE DGCM-RELATED"/>
    <property type="match status" value="1"/>
</dbReference>
<dbReference type="InterPro" id="IPR043128">
    <property type="entry name" value="Rev_trsase/Diguanyl_cyclase"/>
</dbReference>
<protein>
    <recommendedName>
        <fullName evidence="2">GGDEF domain-containing protein</fullName>
    </recommendedName>
</protein>
<dbReference type="Gene3D" id="3.30.70.270">
    <property type="match status" value="1"/>
</dbReference>
<feature type="transmembrane region" description="Helical" evidence="1">
    <location>
        <begin position="57"/>
        <end position="75"/>
    </location>
</feature>
<feature type="transmembrane region" description="Helical" evidence="1">
    <location>
        <begin position="133"/>
        <end position="153"/>
    </location>
</feature>
<dbReference type="SMART" id="SM00267">
    <property type="entry name" value="GGDEF"/>
    <property type="match status" value="1"/>
</dbReference>
<keyword evidence="1" id="KW-0472">Membrane</keyword>
<dbReference type="PROSITE" id="PS50887">
    <property type="entry name" value="GGDEF"/>
    <property type="match status" value="1"/>
</dbReference>
<feature type="transmembrane region" description="Helical" evidence="1">
    <location>
        <begin position="105"/>
        <end position="121"/>
    </location>
</feature>
<keyword evidence="1" id="KW-0812">Transmembrane</keyword>
<keyword evidence="4" id="KW-1185">Reference proteome</keyword>
<dbReference type="CDD" id="cd01949">
    <property type="entry name" value="GGDEF"/>
    <property type="match status" value="1"/>
</dbReference>
<feature type="transmembrane region" description="Helical" evidence="1">
    <location>
        <begin position="7"/>
        <end position="27"/>
    </location>
</feature>
<dbReference type="PANTHER" id="PTHR45138">
    <property type="entry name" value="REGULATORY COMPONENTS OF SENSORY TRANSDUCTION SYSTEM"/>
    <property type="match status" value="1"/>
</dbReference>
<keyword evidence="1" id="KW-1133">Transmembrane helix</keyword>
<dbReference type="InterPro" id="IPR050469">
    <property type="entry name" value="Diguanylate_Cyclase"/>
</dbReference>
<evidence type="ECO:0000313" key="3">
    <source>
        <dbReference type="EMBL" id="GKS81188.1"/>
    </source>
</evidence>
<accession>A0ABQ5JGI8</accession>
<gene>
    <name evidence="3" type="ORF">LPAF129_08740</name>
</gene>
<evidence type="ECO:0000259" key="2">
    <source>
        <dbReference type="PROSITE" id="PS50887"/>
    </source>
</evidence>
<sequence>MKAARLMQYFVLFYFTVVYILILAIKVTGVVEFSFDNTLLLLIVMFAMISSDRKMNFLAALTSGVITILTFGVVPRVNLRLIPIFYLSTLLLLLLSYLTEKRGPLLRWSAFLAGGLIFWATRSMLGLVASQRLIFAASGYVVLASIIFWLLYANEKHQEMTARNKHDAFFDEMTATKNYRAFVKELDQGVQSYHAHGQTLGLIMVDIDHFKNVNDTYGHLMGNEILKEVTATLKKQAQTLTPTENVYRLGGEEFALLVREQDCQEVSQFAELCHEMVGNLHASQPNQVHVTISLGYSKLREQETSMHFFQRVDKLLYQAKKQGRDIAVGSCDVSVKN</sequence>
<dbReference type="Pfam" id="PF00990">
    <property type="entry name" value="GGDEF"/>
    <property type="match status" value="1"/>
</dbReference>
<comment type="caution">
    <text evidence="3">The sequence shown here is derived from an EMBL/GenBank/DDBJ whole genome shotgun (WGS) entry which is preliminary data.</text>
</comment>
<dbReference type="InterPro" id="IPR029787">
    <property type="entry name" value="Nucleotide_cyclase"/>
</dbReference>
<dbReference type="InterPro" id="IPR000160">
    <property type="entry name" value="GGDEF_dom"/>
</dbReference>
<name>A0ABQ5JGI8_9LACO</name>
<dbReference type="EMBL" id="BQXH01000006">
    <property type="protein sequence ID" value="GKS81188.1"/>
    <property type="molecule type" value="Genomic_DNA"/>
</dbReference>
<dbReference type="NCBIfam" id="TIGR00254">
    <property type="entry name" value="GGDEF"/>
    <property type="match status" value="1"/>
</dbReference>
<feature type="domain" description="GGDEF" evidence="2">
    <location>
        <begin position="198"/>
        <end position="332"/>
    </location>
</feature>
<feature type="transmembrane region" description="Helical" evidence="1">
    <location>
        <begin position="81"/>
        <end position="98"/>
    </location>
</feature>
<dbReference type="Proteomes" id="UP001055149">
    <property type="component" value="Unassembled WGS sequence"/>
</dbReference>